<dbReference type="EMBL" id="JAFNEN010001101">
    <property type="protein sequence ID" value="KAG8174975.1"/>
    <property type="molecule type" value="Genomic_DNA"/>
</dbReference>
<evidence type="ECO:0000313" key="2">
    <source>
        <dbReference type="Proteomes" id="UP000827092"/>
    </source>
</evidence>
<evidence type="ECO:0000313" key="1">
    <source>
        <dbReference type="EMBL" id="KAG8174975.1"/>
    </source>
</evidence>
<name>A0AAV6TSG5_9ARAC</name>
<gene>
    <name evidence="1" type="ORF">JTE90_024205</name>
</gene>
<sequence length="179" mass="20101">APGCARRASQVFSRLLGWIPAAASTAQGSSRISPPAGPSTTAVEAAVIEDPMIEVAPVAAVAPVVPVAPVDRLAPILVRIPRRRRRRQIRIYRPNVAQQENMGYAQHVGYFRNFRAENIAARWVRPGVNMEPFPDVERIPAPLRRLDFDFLPNIPNEQGQRRRSRRIANQGEVDYRNMY</sequence>
<dbReference type="AlphaFoldDB" id="A0AAV6TSG5"/>
<dbReference type="Proteomes" id="UP000827092">
    <property type="component" value="Unassembled WGS sequence"/>
</dbReference>
<reference evidence="1 2" key="1">
    <citation type="journal article" date="2022" name="Nat. Ecol. Evol.">
        <title>A masculinizing supergene underlies an exaggerated male reproductive morph in a spider.</title>
        <authorList>
            <person name="Hendrickx F."/>
            <person name="De Corte Z."/>
            <person name="Sonet G."/>
            <person name="Van Belleghem S.M."/>
            <person name="Kostlbacher S."/>
            <person name="Vangestel C."/>
        </authorList>
    </citation>
    <scope>NUCLEOTIDE SEQUENCE [LARGE SCALE GENOMIC DNA]</scope>
    <source>
        <strain evidence="1">W744_W776</strain>
    </source>
</reference>
<organism evidence="1 2">
    <name type="scientific">Oedothorax gibbosus</name>
    <dbReference type="NCBI Taxonomy" id="931172"/>
    <lineage>
        <taxon>Eukaryota</taxon>
        <taxon>Metazoa</taxon>
        <taxon>Ecdysozoa</taxon>
        <taxon>Arthropoda</taxon>
        <taxon>Chelicerata</taxon>
        <taxon>Arachnida</taxon>
        <taxon>Araneae</taxon>
        <taxon>Araneomorphae</taxon>
        <taxon>Entelegynae</taxon>
        <taxon>Araneoidea</taxon>
        <taxon>Linyphiidae</taxon>
        <taxon>Erigoninae</taxon>
        <taxon>Oedothorax</taxon>
    </lineage>
</organism>
<keyword evidence="2" id="KW-1185">Reference proteome</keyword>
<accession>A0AAV6TSG5</accession>
<feature type="non-terminal residue" evidence="1">
    <location>
        <position position="1"/>
    </location>
</feature>
<proteinExistence type="predicted"/>
<protein>
    <submittedName>
        <fullName evidence="1">Uncharacterized protein</fullName>
    </submittedName>
</protein>
<comment type="caution">
    <text evidence="1">The sequence shown here is derived from an EMBL/GenBank/DDBJ whole genome shotgun (WGS) entry which is preliminary data.</text>
</comment>